<dbReference type="Gene3D" id="1.10.10.250">
    <property type="entry name" value="Ribosomal protein L11, C-terminal domain"/>
    <property type="match status" value="1"/>
</dbReference>
<dbReference type="PANTHER" id="PTHR11661">
    <property type="entry name" value="60S RIBOSOMAL PROTEIN L12"/>
    <property type="match status" value="1"/>
</dbReference>
<feature type="domain" description="Large ribosomal subunit protein uL11 N-terminal" evidence="10">
    <location>
        <begin position="10"/>
        <end position="72"/>
    </location>
</feature>
<dbReference type="InterPro" id="IPR000911">
    <property type="entry name" value="Ribosomal_uL11"/>
</dbReference>
<reference evidence="11" key="1">
    <citation type="journal article" date="2012" name="Science">
        <title>Fermentation, hydrogen, and sulfur metabolism in multiple uncultivated bacterial phyla.</title>
        <authorList>
            <person name="Wrighton K.C."/>
            <person name="Thomas B.C."/>
            <person name="Sharon I."/>
            <person name="Miller C.S."/>
            <person name="Castelle C.J."/>
            <person name="VerBerkmoes N.C."/>
            <person name="Wilkins M.J."/>
            <person name="Hettich R.L."/>
            <person name="Lipton M.S."/>
            <person name="Williams K.H."/>
            <person name="Long P.E."/>
            <person name="Banfield J.F."/>
        </authorList>
    </citation>
    <scope>NUCLEOTIDE SEQUENCE [LARGE SCALE GENOMIC DNA]</scope>
</reference>
<gene>
    <name evidence="6" type="primary">rplK</name>
    <name evidence="11" type="ORF">ACD_80C00144G0011</name>
</gene>
<keyword evidence="2 6" id="KW-0699">rRNA-binding</keyword>
<dbReference type="Pfam" id="PF00298">
    <property type="entry name" value="Ribosomal_L11"/>
    <property type="match status" value="1"/>
</dbReference>
<dbReference type="HAMAP" id="MF_00736">
    <property type="entry name" value="Ribosomal_uL11"/>
    <property type="match status" value="1"/>
</dbReference>
<name>K1XX30_9BACT</name>
<organism evidence="11">
    <name type="scientific">uncultured bacterium</name>
    <name type="common">gcode 4</name>
    <dbReference type="NCBI Taxonomy" id="1234023"/>
    <lineage>
        <taxon>Bacteria</taxon>
        <taxon>environmental samples</taxon>
    </lineage>
</organism>
<comment type="caution">
    <text evidence="11">The sequence shown here is derived from an EMBL/GenBank/DDBJ whole genome shotgun (WGS) entry which is preliminary data.</text>
</comment>
<evidence type="ECO:0000259" key="9">
    <source>
        <dbReference type="Pfam" id="PF00298"/>
    </source>
</evidence>
<dbReference type="SMART" id="SM00649">
    <property type="entry name" value="RL11"/>
    <property type="match status" value="1"/>
</dbReference>
<evidence type="ECO:0000256" key="7">
    <source>
        <dbReference type="RuleBase" id="RU003978"/>
    </source>
</evidence>
<dbReference type="PANTHER" id="PTHR11661:SF1">
    <property type="entry name" value="LARGE RIBOSOMAL SUBUNIT PROTEIN UL11M"/>
    <property type="match status" value="1"/>
</dbReference>
<protein>
    <recommendedName>
        <fullName evidence="6">Large ribosomal subunit protein uL11</fullName>
    </recommendedName>
</protein>
<dbReference type="CDD" id="cd00349">
    <property type="entry name" value="Ribosomal_L11"/>
    <property type="match status" value="1"/>
</dbReference>
<dbReference type="InterPro" id="IPR036769">
    <property type="entry name" value="Ribosomal_uL11_C_sf"/>
</dbReference>
<evidence type="ECO:0000313" key="11">
    <source>
        <dbReference type="EMBL" id="EKD24953.1"/>
    </source>
</evidence>
<sequence>MAGKITNILNLEIPAGKAQPAPPLGPMLGANGVNIGQFIKEFNEKTMDLMKQFSGSDVKVKCQLTIYADRTFELKIGSPVTSNLILWKLNLKAGSGEPNKNKIGKLTRAQLEEIANLKKWDMNSENMESIIKSIAGTAKNMGVEIEG</sequence>
<dbReference type="InterPro" id="IPR006519">
    <property type="entry name" value="Ribosomal_uL11_bac-typ"/>
</dbReference>
<dbReference type="SUPFAM" id="SSF46906">
    <property type="entry name" value="Ribosomal protein L11, C-terminal domain"/>
    <property type="match status" value="1"/>
</dbReference>
<feature type="domain" description="Large ribosomal subunit protein uL11 C-terminal" evidence="9">
    <location>
        <begin position="78"/>
        <end position="145"/>
    </location>
</feature>
<keyword evidence="5 6" id="KW-0687">Ribonucleoprotein</keyword>
<dbReference type="GO" id="GO:0003735">
    <property type="term" value="F:structural constituent of ribosome"/>
    <property type="evidence" value="ECO:0007669"/>
    <property type="project" value="InterPro"/>
</dbReference>
<evidence type="ECO:0000256" key="8">
    <source>
        <dbReference type="RuleBase" id="RU003979"/>
    </source>
</evidence>
<comment type="function">
    <text evidence="6 8">Forms part of the ribosomal stalk which helps the ribosome interact with GTP-bound translation factors.</text>
</comment>
<dbReference type="NCBIfam" id="TIGR01632">
    <property type="entry name" value="L11_bact"/>
    <property type="match status" value="1"/>
</dbReference>
<evidence type="ECO:0000256" key="2">
    <source>
        <dbReference type="ARBA" id="ARBA00022730"/>
    </source>
</evidence>
<keyword evidence="6 8" id="KW-0488">Methylation</keyword>
<dbReference type="InterPro" id="IPR020783">
    <property type="entry name" value="Ribosomal_uL11_C"/>
</dbReference>
<dbReference type="Gene3D" id="3.30.1550.10">
    <property type="entry name" value="Ribosomal protein L11/L12, N-terminal domain"/>
    <property type="match status" value="1"/>
</dbReference>
<evidence type="ECO:0000259" key="10">
    <source>
        <dbReference type="Pfam" id="PF03946"/>
    </source>
</evidence>
<keyword evidence="4 6" id="KW-0689">Ribosomal protein</keyword>
<evidence type="ECO:0000256" key="5">
    <source>
        <dbReference type="ARBA" id="ARBA00023274"/>
    </source>
</evidence>
<comment type="subunit">
    <text evidence="6">Part of the ribosomal stalk of the 50S ribosomal subunit. Interacts with L10 and the large rRNA to form the base of the stalk. L10 forms an elongated spine to which L12 dimers bind in a sequential fashion forming a multimeric L10(L12)X complex.</text>
</comment>
<dbReference type="InterPro" id="IPR036796">
    <property type="entry name" value="Ribosomal_uL11_N_sf"/>
</dbReference>
<evidence type="ECO:0000256" key="1">
    <source>
        <dbReference type="ARBA" id="ARBA00010537"/>
    </source>
</evidence>
<evidence type="ECO:0000256" key="4">
    <source>
        <dbReference type="ARBA" id="ARBA00022980"/>
    </source>
</evidence>
<dbReference type="Pfam" id="PF03946">
    <property type="entry name" value="Ribosomal_L11_N"/>
    <property type="match status" value="1"/>
</dbReference>
<dbReference type="GO" id="GO:0006412">
    <property type="term" value="P:translation"/>
    <property type="evidence" value="ECO:0007669"/>
    <property type="project" value="UniProtKB-UniRule"/>
</dbReference>
<dbReference type="InterPro" id="IPR020785">
    <property type="entry name" value="Ribosomal_uL11_CS"/>
</dbReference>
<proteinExistence type="inferred from homology"/>
<dbReference type="GO" id="GO:0070180">
    <property type="term" value="F:large ribosomal subunit rRNA binding"/>
    <property type="evidence" value="ECO:0007669"/>
    <property type="project" value="UniProtKB-UniRule"/>
</dbReference>
<dbReference type="InterPro" id="IPR020784">
    <property type="entry name" value="Ribosomal_uL11_N"/>
</dbReference>
<evidence type="ECO:0000256" key="6">
    <source>
        <dbReference type="HAMAP-Rule" id="MF_00736"/>
    </source>
</evidence>
<comment type="PTM">
    <text evidence="6 8">One or more lysine residues are methylated.</text>
</comment>
<evidence type="ECO:0000256" key="3">
    <source>
        <dbReference type="ARBA" id="ARBA00022884"/>
    </source>
</evidence>
<dbReference type="EMBL" id="AMFJ01036151">
    <property type="protein sequence ID" value="EKD24953.1"/>
    <property type="molecule type" value="Genomic_DNA"/>
</dbReference>
<comment type="similarity">
    <text evidence="1 6 7">Belongs to the universal ribosomal protein uL11 family.</text>
</comment>
<dbReference type="PROSITE" id="PS00359">
    <property type="entry name" value="RIBOSOMAL_L11"/>
    <property type="match status" value="1"/>
</dbReference>
<keyword evidence="3 6" id="KW-0694">RNA-binding</keyword>
<dbReference type="AlphaFoldDB" id="K1XX30"/>
<dbReference type="SUPFAM" id="SSF54747">
    <property type="entry name" value="Ribosomal L11/L12e N-terminal domain"/>
    <property type="match status" value="1"/>
</dbReference>
<accession>K1XX30</accession>
<dbReference type="GO" id="GO:0015934">
    <property type="term" value="C:large ribosomal subunit"/>
    <property type="evidence" value="ECO:0007669"/>
    <property type="project" value="TreeGrafter"/>
</dbReference>